<evidence type="ECO:0000259" key="7">
    <source>
        <dbReference type="Pfam" id="PF19290"/>
    </source>
</evidence>
<name>A0A0S8JWJ5_UNCW3</name>
<dbReference type="EMBL" id="LJVE01000062">
    <property type="protein sequence ID" value="KPL14182.1"/>
    <property type="molecule type" value="Genomic_DNA"/>
</dbReference>
<evidence type="ECO:0000259" key="5">
    <source>
        <dbReference type="Pfam" id="PF01523"/>
    </source>
</evidence>
<organism evidence="8 9">
    <name type="scientific">candidate division WOR_3 bacterium SM1_77</name>
    <dbReference type="NCBI Taxonomy" id="1703778"/>
    <lineage>
        <taxon>Bacteria</taxon>
        <taxon>Bacteria division WOR-3</taxon>
    </lineage>
</organism>
<feature type="domain" description="Metalloprotease TldD/E central" evidence="7">
    <location>
        <begin position="109"/>
        <end position="215"/>
    </location>
</feature>
<keyword evidence="2" id="KW-0645">Protease</keyword>
<dbReference type="InterPro" id="IPR035068">
    <property type="entry name" value="TldD/PmbA_N"/>
</dbReference>
<accession>A0A0S8JWJ5</accession>
<sequence>MFEKMKSMLMKVKADYADIRHEIKKETRISFNGKELSETGSNTTDGYVLRVLNSGGYSSVAFTNAKDHEKAISTAIENAQLMANFTTQPVVFAETGIIKDNYVPLLKEDPRLITIDEKLQLVKTYNSLILENKAIATTNINYVELIREKHFVNTDGSEIREELVTTRVNGLITSRDGTLIQNVRVAAGGSNGFEILRNREDEFENKTRIAAALLKAQPIEGGRHNAIVNHSLGGVFTHEAFGHFSEADIIENNRSMRQKMQMGAQLGNEIVNIIDDPTLPNQLGHYKYDDEGVAAKRTQLLKNGVLVGRLHSRRTAAAFDEPLNGHCVAEDYRYAPIIRMGTIFIEPGKETFEGLLEMLGDGFYIIDAKGGQTSGENFTFGAQYGYAVNNGKIGKMVRDINISGNLYTTLKNIQAIGRDLKLSQTGGCGKGQINIRSCYGTPHLIIGNLNIGGG</sequence>
<dbReference type="PANTHER" id="PTHR30624:SF0">
    <property type="entry name" value="METALLOPROTEASE SLR0863"/>
    <property type="match status" value="1"/>
</dbReference>
<dbReference type="GO" id="GO:0008237">
    <property type="term" value="F:metallopeptidase activity"/>
    <property type="evidence" value="ECO:0007669"/>
    <property type="project" value="UniProtKB-KW"/>
</dbReference>
<keyword evidence="3" id="KW-0378">Hydrolase</keyword>
<comment type="similarity">
    <text evidence="1">Belongs to the peptidase U62 family.</text>
</comment>
<dbReference type="InterPro" id="IPR045569">
    <property type="entry name" value="Metalloprtase-TldD/E_C"/>
</dbReference>
<evidence type="ECO:0000256" key="4">
    <source>
        <dbReference type="ARBA" id="ARBA00023049"/>
    </source>
</evidence>
<dbReference type="InterPro" id="IPR002510">
    <property type="entry name" value="Metalloprtase-TldD/E_N"/>
</dbReference>
<dbReference type="AlphaFoldDB" id="A0A0S8JWJ5"/>
<dbReference type="GO" id="GO:0006508">
    <property type="term" value="P:proteolysis"/>
    <property type="evidence" value="ECO:0007669"/>
    <property type="project" value="UniProtKB-KW"/>
</dbReference>
<evidence type="ECO:0000313" key="9">
    <source>
        <dbReference type="Proteomes" id="UP000050975"/>
    </source>
</evidence>
<evidence type="ECO:0000256" key="2">
    <source>
        <dbReference type="ARBA" id="ARBA00022670"/>
    </source>
</evidence>
<dbReference type="PIRSF" id="PIRSF004919">
    <property type="entry name" value="TldD"/>
    <property type="match status" value="1"/>
</dbReference>
<protein>
    <submittedName>
        <fullName evidence="8">TldD</fullName>
    </submittedName>
</protein>
<dbReference type="InterPro" id="IPR045570">
    <property type="entry name" value="Metalloprtase-TldD/E_cen_dom"/>
</dbReference>
<comment type="caution">
    <text evidence="8">The sequence shown here is derived from an EMBL/GenBank/DDBJ whole genome shotgun (WGS) entry which is preliminary data.</text>
</comment>
<proteinExistence type="inferred from homology"/>
<evidence type="ECO:0000256" key="1">
    <source>
        <dbReference type="ARBA" id="ARBA00005836"/>
    </source>
</evidence>
<dbReference type="Pfam" id="PF01523">
    <property type="entry name" value="PmbA_TldD_1st"/>
    <property type="match status" value="1"/>
</dbReference>
<dbReference type="InterPro" id="IPR051463">
    <property type="entry name" value="Peptidase_U62_metallo"/>
</dbReference>
<gene>
    <name evidence="8" type="ORF">AMJ74_03890</name>
</gene>
<dbReference type="Pfam" id="PF19289">
    <property type="entry name" value="PmbA_TldD_3rd"/>
    <property type="match status" value="1"/>
</dbReference>
<feature type="domain" description="Metalloprotease TldD/E C-terminal" evidence="6">
    <location>
        <begin position="222"/>
        <end position="453"/>
    </location>
</feature>
<evidence type="ECO:0000256" key="3">
    <source>
        <dbReference type="ARBA" id="ARBA00022801"/>
    </source>
</evidence>
<dbReference type="SUPFAM" id="SSF111283">
    <property type="entry name" value="Putative modulator of DNA gyrase, PmbA/TldD"/>
    <property type="match status" value="1"/>
</dbReference>
<feature type="domain" description="Metalloprotease TldD/E N-terminal" evidence="5">
    <location>
        <begin position="17"/>
        <end position="79"/>
    </location>
</feature>
<dbReference type="Pfam" id="PF19290">
    <property type="entry name" value="PmbA_TldD_2nd"/>
    <property type="match status" value="1"/>
</dbReference>
<keyword evidence="4" id="KW-0482">Metalloprotease</keyword>
<dbReference type="InterPro" id="IPR036059">
    <property type="entry name" value="TldD/PmbA_sf"/>
</dbReference>
<dbReference type="PATRIC" id="fig|1703778.3.peg.459"/>
<dbReference type="PANTHER" id="PTHR30624">
    <property type="entry name" value="UNCHARACTERIZED PROTEIN TLDD AND PMBA"/>
    <property type="match status" value="1"/>
</dbReference>
<dbReference type="InterPro" id="IPR025502">
    <property type="entry name" value="TldD"/>
</dbReference>
<evidence type="ECO:0000259" key="6">
    <source>
        <dbReference type="Pfam" id="PF19289"/>
    </source>
</evidence>
<dbReference type="Proteomes" id="UP000050975">
    <property type="component" value="Unassembled WGS sequence"/>
</dbReference>
<evidence type="ECO:0000313" key="8">
    <source>
        <dbReference type="EMBL" id="KPL14182.1"/>
    </source>
</evidence>
<dbReference type="Gene3D" id="3.30.2290.10">
    <property type="entry name" value="PmbA/TldD superfamily"/>
    <property type="match status" value="1"/>
</dbReference>
<reference evidence="8 9" key="1">
    <citation type="journal article" date="2015" name="Microbiome">
        <title>Genomic resolution of linkages in carbon, nitrogen, and sulfur cycling among widespread estuary sediment bacteria.</title>
        <authorList>
            <person name="Baker B.J."/>
            <person name="Lazar C.S."/>
            <person name="Teske A.P."/>
            <person name="Dick G.J."/>
        </authorList>
    </citation>
    <scope>NUCLEOTIDE SEQUENCE [LARGE SCALE GENOMIC DNA]</scope>
    <source>
        <strain evidence="8">SM1_77</strain>
    </source>
</reference>
<dbReference type="GO" id="GO:0005829">
    <property type="term" value="C:cytosol"/>
    <property type="evidence" value="ECO:0007669"/>
    <property type="project" value="TreeGrafter"/>
</dbReference>